<gene>
    <name evidence="1" type="ORF">GCM10008955_30520</name>
</gene>
<evidence type="ECO:0000313" key="2">
    <source>
        <dbReference type="Proteomes" id="UP000647587"/>
    </source>
</evidence>
<name>A0ABQ2F029_9DEIO</name>
<protein>
    <submittedName>
        <fullName evidence="1">Uncharacterized protein</fullName>
    </submittedName>
</protein>
<dbReference type="RefSeq" id="WP_189010328.1">
    <property type="nucleotide sequence ID" value="NZ_BMPP01000014.1"/>
</dbReference>
<accession>A0ABQ2F029</accession>
<organism evidence="1 2">
    <name type="scientific">Deinococcus malanensis</name>
    <dbReference type="NCBI Taxonomy" id="1706855"/>
    <lineage>
        <taxon>Bacteria</taxon>
        <taxon>Thermotogati</taxon>
        <taxon>Deinococcota</taxon>
        <taxon>Deinococci</taxon>
        <taxon>Deinococcales</taxon>
        <taxon>Deinococcaceae</taxon>
        <taxon>Deinococcus</taxon>
    </lineage>
</organism>
<dbReference type="Proteomes" id="UP000647587">
    <property type="component" value="Unassembled WGS sequence"/>
</dbReference>
<comment type="caution">
    <text evidence="1">The sequence shown here is derived from an EMBL/GenBank/DDBJ whole genome shotgun (WGS) entry which is preliminary data.</text>
</comment>
<evidence type="ECO:0000313" key="1">
    <source>
        <dbReference type="EMBL" id="GGK34405.1"/>
    </source>
</evidence>
<dbReference type="EMBL" id="BMPP01000014">
    <property type="protein sequence ID" value="GGK34405.1"/>
    <property type="molecule type" value="Genomic_DNA"/>
</dbReference>
<sequence length="190" mass="21501">MTTVKKIYSASVDGTGFAPLRARHEDMSFLNERLKSPMYGTRPLASTWTPLEMDVLQGAKVPRHTADVTQITLYTFAFKAAAVRVLGDLLMAHGELLPISVPGHEYYAYHATRHPDPRDPARADDPGFSFLEERLDGMDFFQLPRNLMYFASSAFLEVYDQHELTGLTFRERWPEAQQGPTLPALRIPTK</sequence>
<keyword evidence="2" id="KW-1185">Reference proteome</keyword>
<reference evidence="2" key="1">
    <citation type="journal article" date="2019" name="Int. J. Syst. Evol. Microbiol.">
        <title>The Global Catalogue of Microorganisms (GCM) 10K type strain sequencing project: providing services to taxonomists for standard genome sequencing and annotation.</title>
        <authorList>
            <consortium name="The Broad Institute Genomics Platform"/>
            <consortium name="The Broad Institute Genome Sequencing Center for Infectious Disease"/>
            <person name="Wu L."/>
            <person name="Ma J."/>
        </authorList>
    </citation>
    <scope>NUCLEOTIDE SEQUENCE [LARGE SCALE GENOMIC DNA]</scope>
    <source>
        <strain evidence="2">JCM 30331</strain>
    </source>
</reference>
<proteinExistence type="predicted"/>